<name>A0AAE0WZA7_9PEZI</name>
<accession>A0AAE0WZA7</accession>
<dbReference type="AlphaFoldDB" id="A0AAE0WZA7"/>
<keyword evidence="3" id="KW-1185">Reference proteome</keyword>
<dbReference type="PANTHER" id="PTHR24148">
    <property type="entry name" value="ANKYRIN REPEAT DOMAIN-CONTAINING PROTEIN 39 HOMOLOG-RELATED"/>
    <property type="match status" value="1"/>
</dbReference>
<dbReference type="InterPro" id="IPR010730">
    <property type="entry name" value="HET"/>
</dbReference>
<dbReference type="Pfam" id="PF06985">
    <property type="entry name" value="HET"/>
    <property type="match status" value="1"/>
</dbReference>
<sequence>MENDYWSVYMYYGLPPFGNRIRLLERPGEWSAPIECELKSHSFSLDDEALPPYVTLSYVWGSFSCINQNDDGERSHQVQLMGQVYSKCNEVAIFLGDAKADRAVKNAWKKGAGRRAEFDLENGIHGLASFPTSDLFKQDDPSMEYVLEDLRVMLLSPWLSLNQNHAKVLGHFARTVINIDNLQARFRVDHGVDLHHLLTGFASRRSTDDRDRIFGLLGLAKPGNSIIPDYGLEVIDVYQKAAVALLNKSRTFSSLGSLVWRKRGYRWRRLTDLHDRDNDKWLNVFQTDMATTNNTKLTE</sequence>
<dbReference type="EMBL" id="JAULSO010000009">
    <property type="protein sequence ID" value="KAK3680904.1"/>
    <property type="molecule type" value="Genomic_DNA"/>
</dbReference>
<gene>
    <name evidence="2" type="ORF">B0T22DRAFT_445908</name>
</gene>
<evidence type="ECO:0000259" key="1">
    <source>
        <dbReference type="Pfam" id="PF06985"/>
    </source>
</evidence>
<evidence type="ECO:0000313" key="2">
    <source>
        <dbReference type="EMBL" id="KAK3680904.1"/>
    </source>
</evidence>
<reference evidence="2" key="1">
    <citation type="journal article" date="2023" name="Mol. Phylogenet. Evol.">
        <title>Genome-scale phylogeny and comparative genomics of the fungal order Sordariales.</title>
        <authorList>
            <person name="Hensen N."/>
            <person name="Bonometti L."/>
            <person name="Westerberg I."/>
            <person name="Brannstrom I.O."/>
            <person name="Guillou S."/>
            <person name="Cros-Aarteil S."/>
            <person name="Calhoun S."/>
            <person name="Haridas S."/>
            <person name="Kuo A."/>
            <person name="Mondo S."/>
            <person name="Pangilinan J."/>
            <person name="Riley R."/>
            <person name="LaButti K."/>
            <person name="Andreopoulos B."/>
            <person name="Lipzen A."/>
            <person name="Chen C."/>
            <person name="Yan M."/>
            <person name="Daum C."/>
            <person name="Ng V."/>
            <person name="Clum A."/>
            <person name="Steindorff A."/>
            <person name="Ohm R.A."/>
            <person name="Martin F."/>
            <person name="Silar P."/>
            <person name="Natvig D.O."/>
            <person name="Lalanne C."/>
            <person name="Gautier V."/>
            <person name="Ament-Velasquez S.L."/>
            <person name="Kruys A."/>
            <person name="Hutchinson M.I."/>
            <person name="Powell A.J."/>
            <person name="Barry K."/>
            <person name="Miller A.N."/>
            <person name="Grigoriev I.V."/>
            <person name="Debuchy R."/>
            <person name="Gladieux P."/>
            <person name="Hiltunen Thoren M."/>
            <person name="Johannesson H."/>
        </authorList>
    </citation>
    <scope>NUCLEOTIDE SEQUENCE</scope>
    <source>
        <strain evidence="2">CBS 314.62</strain>
    </source>
</reference>
<dbReference type="Proteomes" id="UP001270362">
    <property type="component" value="Unassembled WGS sequence"/>
</dbReference>
<reference evidence="2" key="2">
    <citation type="submission" date="2023-06" db="EMBL/GenBank/DDBJ databases">
        <authorList>
            <consortium name="Lawrence Berkeley National Laboratory"/>
            <person name="Haridas S."/>
            <person name="Hensen N."/>
            <person name="Bonometti L."/>
            <person name="Westerberg I."/>
            <person name="Brannstrom I.O."/>
            <person name="Guillou S."/>
            <person name="Cros-Aarteil S."/>
            <person name="Calhoun S."/>
            <person name="Kuo A."/>
            <person name="Mondo S."/>
            <person name="Pangilinan J."/>
            <person name="Riley R."/>
            <person name="Labutti K."/>
            <person name="Andreopoulos B."/>
            <person name="Lipzen A."/>
            <person name="Chen C."/>
            <person name="Yanf M."/>
            <person name="Daum C."/>
            <person name="Ng V."/>
            <person name="Clum A."/>
            <person name="Steindorff A."/>
            <person name="Ohm R."/>
            <person name="Martin F."/>
            <person name="Silar P."/>
            <person name="Natvig D."/>
            <person name="Lalanne C."/>
            <person name="Gautier V."/>
            <person name="Ament-Velasquez S.L."/>
            <person name="Kruys A."/>
            <person name="Hutchinson M.I."/>
            <person name="Powell A.J."/>
            <person name="Barry K."/>
            <person name="Miller A.N."/>
            <person name="Grigoriev I.V."/>
            <person name="Debuchy R."/>
            <person name="Gladieux P."/>
            <person name="Thoren M.H."/>
            <person name="Johannesson H."/>
        </authorList>
    </citation>
    <scope>NUCLEOTIDE SEQUENCE</scope>
    <source>
        <strain evidence="2">CBS 314.62</strain>
    </source>
</reference>
<organism evidence="2 3">
    <name type="scientific">Podospora appendiculata</name>
    <dbReference type="NCBI Taxonomy" id="314037"/>
    <lineage>
        <taxon>Eukaryota</taxon>
        <taxon>Fungi</taxon>
        <taxon>Dikarya</taxon>
        <taxon>Ascomycota</taxon>
        <taxon>Pezizomycotina</taxon>
        <taxon>Sordariomycetes</taxon>
        <taxon>Sordariomycetidae</taxon>
        <taxon>Sordariales</taxon>
        <taxon>Podosporaceae</taxon>
        <taxon>Podospora</taxon>
    </lineage>
</organism>
<comment type="caution">
    <text evidence="2">The sequence shown here is derived from an EMBL/GenBank/DDBJ whole genome shotgun (WGS) entry which is preliminary data.</text>
</comment>
<feature type="domain" description="Heterokaryon incompatibility" evidence="1">
    <location>
        <begin position="65"/>
        <end position="103"/>
    </location>
</feature>
<dbReference type="PANTHER" id="PTHR24148:SF73">
    <property type="entry name" value="HET DOMAIN PROTEIN (AFU_ORTHOLOGUE AFUA_8G01020)"/>
    <property type="match status" value="1"/>
</dbReference>
<dbReference type="InterPro" id="IPR052895">
    <property type="entry name" value="HetReg/Transcr_Mod"/>
</dbReference>
<proteinExistence type="predicted"/>
<protein>
    <recommendedName>
        <fullName evidence="1">Heterokaryon incompatibility domain-containing protein</fullName>
    </recommendedName>
</protein>
<evidence type="ECO:0000313" key="3">
    <source>
        <dbReference type="Proteomes" id="UP001270362"/>
    </source>
</evidence>